<accession>A0A8J3E7Y7</accession>
<dbReference type="AlphaFoldDB" id="A0A8J3E7Y7"/>
<evidence type="ECO:0008006" key="4">
    <source>
        <dbReference type="Google" id="ProtNLM"/>
    </source>
</evidence>
<gene>
    <name evidence="2" type="ORF">GCM10010995_08950</name>
</gene>
<reference evidence="2" key="2">
    <citation type="submission" date="2020-09" db="EMBL/GenBank/DDBJ databases">
        <authorList>
            <person name="Sun Q."/>
            <person name="Zhou Y."/>
        </authorList>
    </citation>
    <scope>NUCLEOTIDE SEQUENCE</scope>
    <source>
        <strain evidence="2">CGMCC 1.15758</strain>
    </source>
</reference>
<reference evidence="2" key="1">
    <citation type="journal article" date="2014" name="Int. J. Syst. Evol. Microbiol.">
        <title>Complete genome sequence of Corynebacterium casei LMG S-19264T (=DSM 44701T), isolated from a smear-ripened cheese.</title>
        <authorList>
            <consortium name="US DOE Joint Genome Institute (JGI-PGF)"/>
            <person name="Walter F."/>
            <person name="Albersmeier A."/>
            <person name="Kalinowski J."/>
            <person name="Ruckert C."/>
        </authorList>
    </citation>
    <scope>NUCLEOTIDE SEQUENCE</scope>
    <source>
        <strain evidence="2">CGMCC 1.15758</strain>
    </source>
</reference>
<proteinExistence type="predicted"/>
<dbReference type="RefSeq" id="WP_117001947.1">
    <property type="nucleotide sequence ID" value="NZ_BMJS01000007.1"/>
</dbReference>
<keyword evidence="1" id="KW-0732">Signal</keyword>
<dbReference type="EMBL" id="BMJS01000007">
    <property type="protein sequence ID" value="GGF93920.1"/>
    <property type="molecule type" value="Genomic_DNA"/>
</dbReference>
<feature type="signal peptide" evidence="1">
    <location>
        <begin position="1"/>
        <end position="24"/>
    </location>
</feature>
<organism evidence="2 3">
    <name type="scientific">Cysteiniphilum litorale</name>
    <dbReference type="NCBI Taxonomy" id="2056700"/>
    <lineage>
        <taxon>Bacteria</taxon>
        <taxon>Pseudomonadati</taxon>
        <taxon>Pseudomonadota</taxon>
        <taxon>Gammaproteobacteria</taxon>
        <taxon>Thiotrichales</taxon>
        <taxon>Fastidiosibacteraceae</taxon>
        <taxon>Cysteiniphilum</taxon>
    </lineage>
</organism>
<evidence type="ECO:0000313" key="2">
    <source>
        <dbReference type="EMBL" id="GGF93920.1"/>
    </source>
</evidence>
<evidence type="ECO:0000256" key="1">
    <source>
        <dbReference type="SAM" id="SignalP"/>
    </source>
</evidence>
<evidence type="ECO:0000313" key="3">
    <source>
        <dbReference type="Proteomes" id="UP000636949"/>
    </source>
</evidence>
<comment type="caution">
    <text evidence="2">The sequence shown here is derived from an EMBL/GenBank/DDBJ whole genome shotgun (WGS) entry which is preliminary data.</text>
</comment>
<feature type="chain" id="PRO_5035276983" description="Spore coat protein U domain-containing protein" evidence="1">
    <location>
        <begin position="25"/>
        <end position="188"/>
    </location>
</feature>
<sequence length="188" mass="19155">MNIRKITSLICCFALTGFTAQSFAFSNQDAAITATETIAESCSLSAGTEGLTQTILETGGSDQTTVFGTFTTSCNSASGFTYAIKNDDDTCAFVNGSSTVYWSFSTGTGTVATFSGTPSGTISNSSNLAVSDQCPDDTGGFISIHSVSAGTVYNAVSVDLKPDVSGAGAANLLEGTYSDAVTLRLADV</sequence>
<protein>
    <recommendedName>
        <fullName evidence="4">Spore coat protein U domain-containing protein</fullName>
    </recommendedName>
</protein>
<keyword evidence="3" id="KW-1185">Reference proteome</keyword>
<dbReference type="Proteomes" id="UP000636949">
    <property type="component" value="Unassembled WGS sequence"/>
</dbReference>
<name>A0A8J3E7Y7_9GAMM</name>